<keyword evidence="3 6" id="KW-0235">DNA replication</keyword>
<dbReference type="InterPro" id="IPR003593">
    <property type="entry name" value="AAA+_ATPase"/>
</dbReference>
<evidence type="ECO:0000256" key="7">
    <source>
        <dbReference type="SAM" id="MobiDB-lite"/>
    </source>
</evidence>
<comment type="function">
    <text evidence="6">Component of the origin recognition complex (ORC) that binds origins of replication. DNA-binding is ATP-dependent, however specific DNA sequences that define origins of replication have not been identified so far. ORC is required to assemble the pre-replication complex necessary to initiate DNA replication.</text>
</comment>
<dbReference type="SMART" id="SM00382">
    <property type="entry name" value="AAA"/>
    <property type="match status" value="1"/>
</dbReference>
<dbReference type="Pfam" id="PF00004">
    <property type="entry name" value="AAA"/>
    <property type="match status" value="1"/>
</dbReference>
<dbReference type="Proteomes" id="UP001195914">
    <property type="component" value="Unassembled WGS sequence"/>
</dbReference>
<keyword evidence="5 6" id="KW-0539">Nucleus</keyword>
<reference evidence="9" key="2">
    <citation type="submission" date="2021-05" db="EMBL/GenBank/DDBJ databases">
        <authorList>
            <person name="Pain A."/>
        </authorList>
    </citation>
    <scope>NUCLEOTIDE SEQUENCE</scope>
    <source>
        <strain evidence="9">1802A</strain>
    </source>
</reference>
<evidence type="ECO:0000256" key="5">
    <source>
        <dbReference type="ARBA" id="ARBA00023242"/>
    </source>
</evidence>
<dbReference type="GO" id="GO:0033314">
    <property type="term" value="P:mitotic DNA replication checkpoint signaling"/>
    <property type="evidence" value="ECO:0007669"/>
    <property type="project" value="TreeGrafter"/>
</dbReference>
<dbReference type="InterPro" id="IPR003959">
    <property type="entry name" value="ATPase_AAA_core"/>
</dbReference>
<protein>
    <recommendedName>
        <fullName evidence="6">Origin recognition complex subunit 1</fullName>
    </recommendedName>
</protein>
<feature type="domain" description="AAA+ ATPase" evidence="8">
    <location>
        <begin position="332"/>
        <end position="478"/>
    </location>
</feature>
<dbReference type="EMBL" id="JAHBMH010000044">
    <property type="protein sequence ID" value="KAK1936090.1"/>
    <property type="molecule type" value="Genomic_DNA"/>
</dbReference>
<dbReference type="GO" id="GO:0006270">
    <property type="term" value="P:DNA replication initiation"/>
    <property type="evidence" value="ECO:0007669"/>
    <property type="project" value="TreeGrafter"/>
</dbReference>
<evidence type="ECO:0000313" key="10">
    <source>
        <dbReference type="Proteomes" id="UP001195914"/>
    </source>
</evidence>
<keyword evidence="6" id="KW-0067">ATP-binding</keyword>
<reference evidence="9" key="1">
    <citation type="journal article" date="2014" name="Nucleic Acids Res.">
        <title>The evolutionary dynamics of variant antigen genes in Babesia reveal a history of genomic innovation underlying host-parasite interaction.</title>
        <authorList>
            <person name="Jackson A.P."/>
            <person name="Otto T.D."/>
            <person name="Darby A."/>
            <person name="Ramaprasad A."/>
            <person name="Xia D."/>
            <person name="Echaide I.E."/>
            <person name="Farber M."/>
            <person name="Gahlot S."/>
            <person name="Gamble J."/>
            <person name="Gupta D."/>
            <person name="Gupta Y."/>
            <person name="Jackson L."/>
            <person name="Malandrin L."/>
            <person name="Malas T.B."/>
            <person name="Moussa E."/>
            <person name="Nair M."/>
            <person name="Reid A.J."/>
            <person name="Sanders M."/>
            <person name="Sharma J."/>
            <person name="Tracey A."/>
            <person name="Quail M.A."/>
            <person name="Weir W."/>
            <person name="Wastling J.M."/>
            <person name="Hall N."/>
            <person name="Willadsen P."/>
            <person name="Lingelbach K."/>
            <person name="Shiels B."/>
            <person name="Tait A."/>
            <person name="Berriman M."/>
            <person name="Allred D.R."/>
            <person name="Pain A."/>
        </authorList>
    </citation>
    <scope>NUCLEOTIDE SEQUENCE</scope>
    <source>
        <strain evidence="9">1802A</strain>
    </source>
</reference>
<evidence type="ECO:0000256" key="2">
    <source>
        <dbReference type="ARBA" id="ARBA00008398"/>
    </source>
</evidence>
<evidence type="ECO:0000256" key="6">
    <source>
        <dbReference type="RuleBase" id="RU365058"/>
    </source>
</evidence>
<dbReference type="SUPFAM" id="SSF52540">
    <property type="entry name" value="P-loop containing nucleoside triphosphate hydrolases"/>
    <property type="match status" value="1"/>
</dbReference>
<dbReference type="InterPro" id="IPR043151">
    <property type="entry name" value="BAH_sf"/>
</dbReference>
<dbReference type="InterPro" id="IPR050311">
    <property type="entry name" value="ORC1/CDC6"/>
</dbReference>
<organism evidence="9 10">
    <name type="scientific">Babesia divergens</name>
    <dbReference type="NCBI Taxonomy" id="32595"/>
    <lineage>
        <taxon>Eukaryota</taxon>
        <taxon>Sar</taxon>
        <taxon>Alveolata</taxon>
        <taxon>Apicomplexa</taxon>
        <taxon>Aconoidasida</taxon>
        <taxon>Piroplasmida</taxon>
        <taxon>Babesiidae</taxon>
        <taxon>Babesia</taxon>
    </lineage>
</organism>
<comment type="subunit">
    <text evidence="6">ORC is composed of six subunits.</text>
</comment>
<dbReference type="GO" id="GO:0016887">
    <property type="term" value="F:ATP hydrolysis activity"/>
    <property type="evidence" value="ECO:0007669"/>
    <property type="project" value="InterPro"/>
</dbReference>
<dbReference type="AlphaFoldDB" id="A0AAD9GD17"/>
<dbReference type="Gene3D" id="3.40.50.300">
    <property type="entry name" value="P-loop containing nucleotide triphosphate hydrolases"/>
    <property type="match status" value="1"/>
</dbReference>
<sequence length="687" mass="77794">MNSSEEVDEDDEYYVNEKDEEDTADPRHEESNVHENGEEDHIGEKDNEDCAEDKQEESNVAENGDEDYVDGNGEQNDTSEPYGDMIVEIDGKKFYTAIEKKKEIIRVGDSVDVVHSFINSESRLTCVAKIASIFQDDQGELKAEVAFYYDANDKIPGSERLGPVTNNESQWKGFTHHNEVVASNKLWNKISLLICEQLLGVATSTFSMLLQKTPLKFEIVDVDTFDETVEVYSSLEEYQEAIRKTDDEIANTFCQTMCYYESFSLKPFDVKTDWKRIMLEYSRYHRVYHTDDAPYGMQDLPQIDEEEIIIGREEEAAKIKTFIETGIRQGGTGQLLYISGVPGTGKTATVNMIVRSLLHKKMKGKLPWFDLVEINGVHLVDPNDFYRTLYSKLMKKPAPNHVASYQLLDEYFSHNTTPCVLIVDEVDYIVTKRQKVLFTIFDWPQRQTSKLIVVIISNTMDLPSKMKASCVSRLAFGSLVFHPYRYQQILDVIKAKMGAESTIDEVSLQLCARRVTNYNGDMRKALQICKLALAQAQNGRVTTSDMNKVSNRVLSSAVVDALQQVSTATSCLLVAIVLELKETQLSVACARRVYYAFRGMMAVVRPELDVALSIEAYRKLLVSIAQSGIISLEPTVFPTITGKRKADVYEELSEDLGDTGIVPEVDVGQIVTALSRDPYWERKLRDL</sequence>
<accession>A0AAD9GD17</accession>
<dbReference type="CDD" id="cd00009">
    <property type="entry name" value="AAA"/>
    <property type="match status" value="1"/>
</dbReference>
<evidence type="ECO:0000256" key="3">
    <source>
        <dbReference type="ARBA" id="ARBA00022705"/>
    </source>
</evidence>
<feature type="compositionally biased region" description="Basic and acidic residues" evidence="7">
    <location>
        <begin position="24"/>
        <end position="45"/>
    </location>
</feature>
<dbReference type="GO" id="GO:0005524">
    <property type="term" value="F:ATP binding"/>
    <property type="evidence" value="ECO:0007669"/>
    <property type="project" value="UniProtKB-KW"/>
</dbReference>
<dbReference type="InterPro" id="IPR027417">
    <property type="entry name" value="P-loop_NTPase"/>
</dbReference>
<dbReference type="PANTHER" id="PTHR10763:SF23">
    <property type="entry name" value="ORIGIN RECOGNITION COMPLEX SUBUNIT 1"/>
    <property type="match status" value="1"/>
</dbReference>
<proteinExistence type="inferred from homology"/>
<dbReference type="GO" id="GO:0005664">
    <property type="term" value="C:nuclear origin of replication recognition complex"/>
    <property type="evidence" value="ECO:0007669"/>
    <property type="project" value="TreeGrafter"/>
</dbReference>
<evidence type="ECO:0000256" key="4">
    <source>
        <dbReference type="ARBA" id="ARBA00023125"/>
    </source>
</evidence>
<feature type="region of interest" description="Disordered" evidence="7">
    <location>
        <begin position="1"/>
        <end position="84"/>
    </location>
</feature>
<comment type="subcellular location">
    <subcellularLocation>
        <location evidence="1 6">Nucleus</location>
    </subcellularLocation>
</comment>
<comment type="similarity">
    <text evidence="2 6">Belongs to the ORC1 family.</text>
</comment>
<evidence type="ECO:0000259" key="8">
    <source>
        <dbReference type="SMART" id="SM00382"/>
    </source>
</evidence>
<dbReference type="PANTHER" id="PTHR10763">
    <property type="entry name" value="CELL DIVISION CONTROL PROTEIN 6-RELATED"/>
    <property type="match status" value="1"/>
</dbReference>
<keyword evidence="10" id="KW-1185">Reference proteome</keyword>
<dbReference type="Gene3D" id="1.10.8.60">
    <property type="match status" value="1"/>
</dbReference>
<name>A0AAD9GD17_BABDI</name>
<feature type="compositionally biased region" description="Acidic residues" evidence="7">
    <location>
        <begin position="1"/>
        <end position="23"/>
    </location>
</feature>
<evidence type="ECO:0000256" key="1">
    <source>
        <dbReference type="ARBA" id="ARBA00004123"/>
    </source>
</evidence>
<gene>
    <name evidence="9" type="ORF">X943_001356</name>
</gene>
<comment type="caution">
    <text evidence="9">The sequence shown here is derived from an EMBL/GenBank/DDBJ whole genome shotgun (WGS) entry which is preliminary data.</text>
</comment>
<dbReference type="Gene3D" id="2.30.30.490">
    <property type="match status" value="1"/>
</dbReference>
<evidence type="ECO:0000313" key="9">
    <source>
        <dbReference type="EMBL" id="KAK1936090.1"/>
    </source>
</evidence>
<dbReference type="GO" id="GO:0003688">
    <property type="term" value="F:DNA replication origin binding"/>
    <property type="evidence" value="ECO:0007669"/>
    <property type="project" value="TreeGrafter"/>
</dbReference>
<keyword evidence="4 6" id="KW-0238">DNA-binding</keyword>
<keyword evidence="6" id="KW-0547">Nucleotide-binding</keyword>